<dbReference type="EMBL" id="KK112117">
    <property type="protein sequence ID" value="KFM56756.1"/>
    <property type="molecule type" value="Genomic_DNA"/>
</dbReference>
<organism evidence="1 2">
    <name type="scientific">Stegodyphus mimosarum</name>
    <name type="common">African social velvet spider</name>
    <dbReference type="NCBI Taxonomy" id="407821"/>
    <lineage>
        <taxon>Eukaryota</taxon>
        <taxon>Metazoa</taxon>
        <taxon>Ecdysozoa</taxon>
        <taxon>Arthropoda</taxon>
        <taxon>Chelicerata</taxon>
        <taxon>Arachnida</taxon>
        <taxon>Araneae</taxon>
        <taxon>Araneomorphae</taxon>
        <taxon>Entelegynae</taxon>
        <taxon>Eresoidea</taxon>
        <taxon>Eresidae</taxon>
        <taxon>Stegodyphus</taxon>
    </lineage>
</organism>
<keyword evidence="2" id="KW-1185">Reference proteome</keyword>
<evidence type="ECO:0000313" key="1">
    <source>
        <dbReference type="EMBL" id="KFM56756.1"/>
    </source>
</evidence>
<name>A0A087SV67_STEMI</name>
<sequence length="39" mass="4588">MTEHACLRDLYPSQYVSLYCKTLGCFSYIATHLKHFSFL</sequence>
<dbReference type="AlphaFoldDB" id="A0A087SV67"/>
<evidence type="ECO:0000313" key="2">
    <source>
        <dbReference type="Proteomes" id="UP000054359"/>
    </source>
</evidence>
<proteinExistence type="predicted"/>
<gene>
    <name evidence="1" type="ORF">X975_15389</name>
</gene>
<feature type="non-terminal residue" evidence="1">
    <location>
        <position position="39"/>
    </location>
</feature>
<reference evidence="1 2" key="1">
    <citation type="submission" date="2013-11" db="EMBL/GenBank/DDBJ databases">
        <title>Genome sequencing of Stegodyphus mimosarum.</title>
        <authorList>
            <person name="Bechsgaard J."/>
        </authorList>
    </citation>
    <scope>NUCLEOTIDE SEQUENCE [LARGE SCALE GENOMIC DNA]</scope>
</reference>
<accession>A0A087SV67</accession>
<protein>
    <submittedName>
        <fullName evidence="1">Uncharacterized protein</fullName>
    </submittedName>
</protein>
<dbReference type="Proteomes" id="UP000054359">
    <property type="component" value="Unassembled WGS sequence"/>
</dbReference>